<keyword evidence="2" id="KW-0143">Chaperone</keyword>
<dbReference type="PANTHER" id="PTHR43603">
    <property type="entry name" value="COBW DOMAIN-CONTAINING PROTEIN DDB_G0274527"/>
    <property type="match status" value="1"/>
</dbReference>
<dbReference type="PANTHER" id="PTHR43603:SF3">
    <property type="entry name" value="ZINC CHAPERONE YCIC"/>
    <property type="match status" value="1"/>
</dbReference>
<protein>
    <recommendedName>
        <fullName evidence="3">CobW C-terminal domain-containing protein</fullName>
    </recommendedName>
</protein>
<dbReference type="SUPFAM" id="SSF90002">
    <property type="entry name" value="Hypothetical protein YjiA, C-terminal domain"/>
    <property type="match status" value="1"/>
</dbReference>
<comment type="caution">
    <text evidence="4">The sequence shown here is derived from an EMBL/GenBank/DDBJ whole genome shotgun (WGS) entry which is preliminary data.</text>
</comment>
<sequence>MYSPLPFSSFFYRRKRPFHPERFLNWLENWPIEVVRAKGFFWLASRNDMCCLLSQAGTSITIQGAGQWVATYPEEAIREILQEDDALRTNWDNVYGDRMTEFVLIGIEMDARRIEATLDECLLTDDEMKEDWTIWKDPFPPFHPSL</sequence>
<organism evidence="4 5">
    <name type="scientific">Geobacillus uzenensis</name>
    <dbReference type="NCBI Taxonomy" id="129339"/>
    <lineage>
        <taxon>Bacteria</taxon>
        <taxon>Bacillati</taxon>
        <taxon>Bacillota</taxon>
        <taxon>Bacilli</taxon>
        <taxon>Bacillales</taxon>
        <taxon>Anoxybacillaceae</taxon>
        <taxon>Geobacillus</taxon>
    </lineage>
</organism>
<keyword evidence="5" id="KW-1185">Reference proteome</keyword>
<evidence type="ECO:0000313" key="5">
    <source>
        <dbReference type="Proteomes" id="UP000198364"/>
    </source>
</evidence>
<evidence type="ECO:0000313" key="4">
    <source>
        <dbReference type="EMBL" id="OXB90614.1"/>
    </source>
</evidence>
<evidence type="ECO:0000256" key="2">
    <source>
        <dbReference type="ARBA" id="ARBA00023186"/>
    </source>
</evidence>
<dbReference type="Pfam" id="PF07683">
    <property type="entry name" value="CobW_C"/>
    <property type="match status" value="1"/>
</dbReference>
<feature type="domain" description="CobW C-terminal" evidence="3">
    <location>
        <begin position="7"/>
        <end position="122"/>
    </location>
</feature>
<dbReference type="InterPro" id="IPR036627">
    <property type="entry name" value="CobW-likC_sf"/>
</dbReference>
<proteinExistence type="predicted"/>
<evidence type="ECO:0000259" key="3">
    <source>
        <dbReference type="SMART" id="SM00833"/>
    </source>
</evidence>
<dbReference type="InterPro" id="IPR051927">
    <property type="entry name" value="Zn_Chap_cDPG_Synth"/>
</dbReference>
<dbReference type="Proteomes" id="UP000198364">
    <property type="component" value="Unassembled WGS sequence"/>
</dbReference>
<reference evidence="4 5" key="1">
    <citation type="submission" date="2017-05" db="EMBL/GenBank/DDBJ databases">
        <title>The genome sequence of Geobacillus uzenensis BGSC 92A1.</title>
        <authorList>
            <person name="Ramaloko W.T."/>
            <person name="Koen N."/>
            <person name="Polliack S."/>
            <person name="Aliyu H."/>
            <person name="Lebre P."/>
            <person name="Mohr T."/>
            <person name="Oswald F."/>
            <person name="Zwick M."/>
            <person name="Neumann A."/>
            <person name="Syldatk C."/>
            <person name="Cowan D."/>
            <person name="De Maayer P."/>
        </authorList>
    </citation>
    <scope>NUCLEOTIDE SEQUENCE [LARGE SCALE GENOMIC DNA]</scope>
    <source>
        <strain evidence="4 5">BGSC 92A1</strain>
    </source>
</reference>
<keyword evidence="1" id="KW-0547">Nucleotide-binding</keyword>
<accession>A0ABX4DJW1</accession>
<gene>
    <name evidence="4" type="ORF">B9L21_01710</name>
</gene>
<name>A0ABX4DJW1_9BACL</name>
<evidence type="ECO:0000256" key="1">
    <source>
        <dbReference type="ARBA" id="ARBA00022741"/>
    </source>
</evidence>
<dbReference type="InterPro" id="IPR011629">
    <property type="entry name" value="CobW-like_C"/>
</dbReference>
<dbReference type="EMBL" id="NEWL01000002">
    <property type="protein sequence ID" value="OXB90614.1"/>
    <property type="molecule type" value="Genomic_DNA"/>
</dbReference>
<dbReference type="SMART" id="SM00833">
    <property type="entry name" value="CobW_C"/>
    <property type="match status" value="1"/>
</dbReference>
<dbReference type="Gene3D" id="3.30.1220.10">
    <property type="entry name" value="CobW-like, C-terminal domain"/>
    <property type="match status" value="1"/>
</dbReference>